<dbReference type="Pfam" id="PF13581">
    <property type="entry name" value="HATPase_c_2"/>
    <property type="match status" value="1"/>
</dbReference>
<evidence type="ECO:0000313" key="11">
    <source>
        <dbReference type="EMBL" id="SPP93386.1"/>
    </source>
</evidence>
<evidence type="ECO:0000259" key="10">
    <source>
        <dbReference type="Pfam" id="PF13581"/>
    </source>
</evidence>
<proteinExistence type="predicted"/>
<feature type="region of interest" description="Disordered" evidence="8">
    <location>
        <begin position="264"/>
        <end position="289"/>
    </location>
</feature>
<name>A0A2U3PW96_9BRAD</name>
<evidence type="ECO:0000256" key="4">
    <source>
        <dbReference type="ARBA" id="ARBA00022679"/>
    </source>
</evidence>
<keyword evidence="4" id="KW-0808">Transferase</keyword>
<reference evidence="11 12" key="1">
    <citation type="submission" date="2018-03" db="EMBL/GenBank/DDBJ databases">
        <authorList>
            <person name="Gully D."/>
        </authorList>
    </citation>
    <scope>NUCLEOTIDE SEQUENCE [LARGE SCALE GENOMIC DNA]</scope>
    <source>
        <strain evidence="11">ORS3257</strain>
    </source>
</reference>
<dbReference type="PANTHER" id="PTHR41523">
    <property type="entry name" value="TWO-COMPONENT SYSTEM SENSOR PROTEIN"/>
    <property type="match status" value="1"/>
</dbReference>
<dbReference type="Gene3D" id="3.30.565.10">
    <property type="entry name" value="Histidine kinase-like ATPase, C-terminal domain"/>
    <property type="match status" value="1"/>
</dbReference>
<dbReference type="KEGG" id="bvz:BRAD3257_2310"/>
<dbReference type="PANTHER" id="PTHR41523:SF7">
    <property type="entry name" value="HISTIDINE KINASE"/>
    <property type="match status" value="1"/>
</dbReference>
<evidence type="ECO:0000256" key="5">
    <source>
        <dbReference type="ARBA" id="ARBA00022741"/>
    </source>
</evidence>
<evidence type="ECO:0000256" key="1">
    <source>
        <dbReference type="ARBA" id="ARBA00000085"/>
    </source>
</evidence>
<sequence length="289" mass="31484">MTPLNREPPGLQEGTLLRELHHRVTNGVAFAIDLVSAAAIRVEGTEAKGALSDVVELLHGYADVHRALSMPTGDTLIHAGTYIRKLGCGMRRALLDRMNIQLAFATQSLALQPERCWHLGLIVHELVMHAARHAYFDARSGQIRIKLTRTGALANCVILDNGSRPERETSDRELRIARDIARALGGRIEQGFGADFTSIVLSFPLTERERGANWSIATRQMRAPRRTRATASNEAALTASAAANQRGPTAETGPFAGLLRQQEREMVVPRQSADALGGLLSPSHRVDAP</sequence>
<keyword evidence="7" id="KW-0067">ATP-binding</keyword>
<dbReference type="GO" id="GO:0004673">
    <property type="term" value="F:protein histidine kinase activity"/>
    <property type="evidence" value="ECO:0007669"/>
    <property type="project" value="UniProtKB-EC"/>
</dbReference>
<evidence type="ECO:0000256" key="8">
    <source>
        <dbReference type="SAM" id="MobiDB-lite"/>
    </source>
</evidence>
<feature type="domain" description="Signal transduction histidine kinase subgroup 2 dimerisation and phosphoacceptor" evidence="9">
    <location>
        <begin position="19"/>
        <end position="86"/>
    </location>
</feature>
<dbReference type="InterPro" id="IPR036890">
    <property type="entry name" value="HATPase_C_sf"/>
</dbReference>
<dbReference type="GO" id="GO:0005524">
    <property type="term" value="F:ATP binding"/>
    <property type="evidence" value="ECO:0007669"/>
    <property type="project" value="UniProtKB-KW"/>
</dbReference>
<dbReference type="SUPFAM" id="SSF55874">
    <property type="entry name" value="ATPase domain of HSP90 chaperone/DNA topoisomerase II/histidine kinase"/>
    <property type="match status" value="1"/>
</dbReference>
<dbReference type="Pfam" id="PF07568">
    <property type="entry name" value="HisKA_2"/>
    <property type="match status" value="1"/>
</dbReference>
<keyword evidence="3" id="KW-0597">Phosphoprotein</keyword>
<evidence type="ECO:0000256" key="6">
    <source>
        <dbReference type="ARBA" id="ARBA00022777"/>
    </source>
</evidence>
<dbReference type="InterPro" id="IPR011495">
    <property type="entry name" value="Sig_transdc_His_kin_sub2_dim/P"/>
</dbReference>
<feature type="domain" description="Histidine kinase/HSP90-like ATPase" evidence="10">
    <location>
        <begin position="107"/>
        <end position="172"/>
    </location>
</feature>
<organism evidence="11 12">
    <name type="scientific">Bradyrhizobium vignae</name>
    <dbReference type="NCBI Taxonomy" id="1549949"/>
    <lineage>
        <taxon>Bacteria</taxon>
        <taxon>Pseudomonadati</taxon>
        <taxon>Pseudomonadota</taxon>
        <taxon>Alphaproteobacteria</taxon>
        <taxon>Hyphomicrobiales</taxon>
        <taxon>Nitrobacteraceae</taxon>
        <taxon>Bradyrhizobium</taxon>
    </lineage>
</organism>
<evidence type="ECO:0000313" key="12">
    <source>
        <dbReference type="Proteomes" id="UP000246085"/>
    </source>
</evidence>
<comment type="catalytic activity">
    <reaction evidence="1">
        <text>ATP + protein L-histidine = ADP + protein N-phospho-L-histidine.</text>
        <dbReference type="EC" id="2.7.13.3"/>
    </reaction>
</comment>
<evidence type="ECO:0000259" key="9">
    <source>
        <dbReference type="Pfam" id="PF07568"/>
    </source>
</evidence>
<protein>
    <recommendedName>
        <fullName evidence="2">histidine kinase</fullName>
        <ecNumber evidence="2">2.7.13.3</ecNumber>
    </recommendedName>
</protein>
<gene>
    <name evidence="11" type="ORF">BRAD3257_2310</name>
</gene>
<dbReference type="AlphaFoldDB" id="A0A2U3PW96"/>
<evidence type="ECO:0000256" key="2">
    <source>
        <dbReference type="ARBA" id="ARBA00012438"/>
    </source>
</evidence>
<evidence type="ECO:0000256" key="7">
    <source>
        <dbReference type="ARBA" id="ARBA00022840"/>
    </source>
</evidence>
<accession>A0A2U3PW96</accession>
<dbReference type="Proteomes" id="UP000246085">
    <property type="component" value="Chromosome BRAD3257"/>
</dbReference>
<evidence type="ECO:0000256" key="3">
    <source>
        <dbReference type="ARBA" id="ARBA00022553"/>
    </source>
</evidence>
<keyword evidence="5" id="KW-0547">Nucleotide-binding</keyword>
<keyword evidence="6" id="KW-0418">Kinase</keyword>
<dbReference type="RefSeq" id="WP_244607923.1">
    <property type="nucleotide sequence ID" value="NZ_JAGIKT010000045.1"/>
</dbReference>
<dbReference type="EMBL" id="LS398110">
    <property type="protein sequence ID" value="SPP93386.1"/>
    <property type="molecule type" value="Genomic_DNA"/>
</dbReference>
<dbReference type="InterPro" id="IPR003594">
    <property type="entry name" value="HATPase_dom"/>
</dbReference>
<dbReference type="EC" id="2.7.13.3" evidence="2"/>